<feature type="compositionally biased region" description="Low complexity" evidence="1">
    <location>
        <begin position="69"/>
        <end position="106"/>
    </location>
</feature>
<name>A0A9P6K8M3_9FUNG</name>
<sequence length="138" mass="14441">MPTADGGHKNVKGLDESSPIVVGQARDKACVLAYRFIETVSTMGKRKLDAPTWHRSIKSFFPVVELDHGTGTLSSSPTTSSSTTLGQLPTSTSSAAPDLSASSSSSVQPVDGSPLSTIIRHSPPPGAFETSENVAWDQ</sequence>
<keyword evidence="3" id="KW-1185">Reference proteome</keyword>
<protein>
    <submittedName>
        <fullName evidence="2">Uncharacterized protein</fullName>
    </submittedName>
</protein>
<evidence type="ECO:0000256" key="1">
    <source>
        <dbReference type="SAM" id="MobiDB-lite"/>
    </source>
</evidence>
<dbReference type="EMBL" id="JAAAXW010000005">
    <property type="protein sequence ID" value="KAF9551376.1"/>
    <property type="molecule type" value="Genomic_DNA"/>
</dbReference>
<gene>
    <name evidence="2" type="ORF">EC957_009260</name>
</gene>
<evidence type="ECO:0000313" key="3">
    <source>
        <dbReference type="Proteomes" id="UP000723463"/>
    </source>
</evidence>
<accession>A0A9P6K8M3</accession>
<comment type="caution">
    <text evidence="2">The sequence shown here is derived from an EMBL/GenBank/DDBJ whole genome shotgun (WGS) entry which is preliminary data.</text>
</comment>
<dbReference type="Proteomes" id="UP000723463">
    <property type="component" value="Unassembled WGS sequence"/>
</dbReference>
<dbReference type="AlphaFoldDB" id="A0A9P6K8M3"/>
<feature type="region of interest" description="Disordered" evidence="1">
    <location>
        <begin position="68"/>
        <end position="138"/>
    </location>
</feature>
<proteinExistence type="predicted"/>
<organism evidence="2 3">
    <name type="scientific">Mortierella hygrophila</name>
    <dbReference type="NCBI Taxonomy" id="979708"/>
    <lineage>
        <taxon>Eukaryota</taxon>
        <taxon>Fungi</taxon>
        <taxon>Fungi incertae sedis</taxon>
        <taxon>Mucoromycota</taxon>
        <taxon>Mortierellomycotina</taxon>
        <taxon>Mortierellomycetes</taxon>
        <taxon>Mortierellales</taxon>
        <taxon>Mortierellaceae</taxon>
        <taxon>Mortierella</taxon>
    </lineage>
</organism>
<evidence type="ECO:0000313" key="2">
    <source>
        <dbReference type="EMBL" id="KAF9551376.1"/>
    </source>
</evidence>
<reference evidence="2" key="1">
    <citation type="journal article" date="2020" name="Fungal Divers.">
        <title>Resolving the Mortierellaceae phylogeny through synthesis of multi-gene phylogenetics and phylogenomics.</title>
        <authorList>
            <person name="Vandepol N."/>
            <person name="Liber J."/>
            <person name="Desiro A."/>
            <person name="Na H."/>
            <person name="Kennedy M."/>
            <person name="Barry K."/>
            <person name="Grigoriev I.V."/>
            <person name="Miller A.N."/>
            <person name="O'Donnell K."/>
            <person name="Stajich J.E."/>
            <person name="Bonito G."/>
        </authorList>
    </citation>
    <scope>NUCLEOTIDE SEQUENCE</scope>
    <source>
        <strain evidence="2">NRRL 2591</strain>
    </source>
</reference>